<keyword evidence="3" id="KW-0808">Transferase</keyword>
<evidence type="ECO:0000259" key="2">
    <source>
        <dbReference type="Pfam" id="PF13439"/>
    </source>
</evidence>
<evidence type="ECO:0000259" key="1">
    <source>
        <dbReference type="Pfam" id="PF00534"/>
    </source>
</evidence>
<dbReference type="Pfam" id="PF00534">
    <property type="entry name" value="Glycos_transf_1"/>
    <property type="match status" value="1"/>
</dbReference>
<dbReference type="GO" id="GO:1901135">
    <property type="term" value="P:carbohydrate derivative metabolic process"/>
    <property type="evidence" value="ECO:0007669"/>
    <property type="project" value="UniProtKB-ARBA"/>
</dbReference>
<reference evidence="3 4" key="1">
    <citation type="submission" date="2018-06" db="EMBL/GenBank/DDBJ databases">
        <title>Genomic Encyclopedia of Type Strains, Phase III (KMG-III): the genomes of soil and plant-associated and newly described type strains.</title>
        <authorList>
            <person name="Whitman W."/>
        </authorList>
    </citation>
    <scope>NUCLEOTIDE SEQUENCE [LARGE SCALE GENOMIC DNA]</scope>
    <source>
        <strain evidence="3 4">CECT 5889</strain>
    </source>
</reference>
<accession>A0A2V4V4P3</accession>
<comment type="caution">
    <text evidence="3">The sequence shown here is derived from an EMBL/GenBank/DDBJ whole genome shotgun (WGS) entry which is preliminary data.</text>
</comment>
<dbReference type="Pfam" id="PF13439">
    <property type="entry name" value="Glyco_transf_4"/>
    <property type="match status" value="1"/>
</dbReference>
<feature type="domain" description="Glycosyltransferase subfamily 4-like N-terminal" evidence="2">
    <location>
        <begin position="81"/>
        <end position="198"/>
    </location>
</feature>
<dbReference type="Gene3D" id="3.40.50.2000">
    <property type="entry name" value="Glycogen Phosphorylase B"/>
    <property type="match status" value="2"/>
</dbReference>
<dbReference type="SUPFAM" id="SSF53756">
    <property type="entry name" value="UDP-Glycosyltransferase/glycogen phosphorylase"/>
    <property type="match status" value="1"/>
</dbReference>
<gene>
    <name evidence="3" type="ORF">DFP82_101382</name>
</gene>
<proteinExistence type="predicted"/>
<keyword evidence="4" id="KW-1185">Reference proteome</keyword>
<dbReference type="RefSeq" id="WP_110922028.1">
    <property type="nucleotide sequence ID" value="NZ_QJSU01000001.1"/>
</dbReference>
<dbReference type="PANTHER" id="PTHR12526">
    <property type="entry name" value="GLYCOSYLTRANSFERASE"/>
    <property type="match status" value="1"/>
</dbReference>
<dbReference type="InterPro" id="IPR028098">
    <property type="entry name" value="Glyco_trans_4-like_N"/>
</dbReference>
<evidence type="ECO:0000313" key="3">
    <source>
        <dbReference type="EMBL" id="PYE41062.1"/>
    </source>
</evidence>
<evidence type="ECO:0000313" key="4">
    <source>
        <dbReference type="Proteomes" id="UP000247746"/>
    </source>
</evidence>
<dbReference type="Proteomes" id="UP000247746">
    <property type="component" value="Unassembled WGS sequence"/>
</dbReference>
<feature type="domain" description="Glycosyl transferase family 1" evidence="1">
    <location>
        <begin position="210"/>
        <end position="371"/>
    </location>
</feature>
<name>A0A2V4V4P3_9GAMM</name>
<protein>
    <submittedName>
        <fullName evidence="3">Glycosyltransferase involved in cell wall biosynthesis</fullName>
    </submittedName>
</protein>
<dbReference type="GO" id="GO:0016757">
    <property type="term" value="F:glycosyltransferase activity"/>
    <property type="evidence" value="ECO:0007669"/>
    <property type="project" value="InterPro"/>
</dbReference>
<organism evidence="3 4">
    <name type="scientific">Psychrobacter fozii</name>
    <dbReference type="NCBI Taxonomy" id="198480"/>
    <lineage>
        <taxon>Bacteria</taxon>
        <taxon>Pseudomonadati</taxon>
        <taxon>Pseudomonadota</taxon>
        <taxon>Gammaproteobacteria</taxon>
        <taxon>Moraxellales</taxon>
        <taxon>Moraxellaceae</taxon>
        <taxon>Psychrobacter</taxon>
    </lineage>
</organism>
<dbReference type="InterPro" id="IPR001296">
    <property type="entry name" value="Glyco_trans_1"/>
</dbReference>
<dbReference type="PANTHER" id="PTHR12526:SF630">
    <property type="entry name" value="GLYCOSYLTRANSFERASE"/>
    <property type="match status" value="1"/>
</dbReference>
<dbReference type="EMBL" id="QJSU01000001">
    <property type="protein sequence ID" value="PYE41062.1"/>
    <property type="molecule type" value="Genomic_DNA"/>
</dbReference>
<sequence length="405" mass="46602">MIKKKLVVVLVSNDCEYDNRVQKTVKALCFNGYTVILNTVYKKKNIKLLFLDVEQFSIESKFWNPSLSTDKLLKLIPKKIKKKVKPSFLKYYRYLSYTNLWKNEIYPESLDVIIANDLITLPVGVLLKKKYPNSKLVYDAHEYELHRMPPLTKLNKLFVRGLEGFCIKYCDDIITCSHYIADEMQQIYGTDPISCIYNSPSIDTLPVGKNRLRDDLKLGSDSIVLLHVGKLTYGRGIEVIAHYLKDLPNVHLVNLGGWDNTFKANIDSVIDDLNIKSQIHFLEPVPPNNVVDYIKGADIGIVSIESMTKSYEYSMPNKLFEMSFAKIPIMVNKDLKCAGLVKEYNLGFDFDIYSFDSFKATVDSILKNKESFYNQKSFSKFSKIYSLKTQESKLINIVNTLTYPK</sequence>
<dbReference type="AlphaFoldDB" id="A0A2V4V4P3"/>
<dbReference type="OrthoDB" id="258796at2"/>